<sequence>MTSARHDTAYADRFIAATAARMNERVSEISAAIRTHIEDDIADLRHDPQTGDLLGESVEANIATVLHALRYHLSVADIQAAPAVVDYARRLAQQGVPANALARAYRIGQRRLTEMVFAELQTMAIPLAERINVVERITPTLFEYIDHITEQVLDIYSDEREQWLEGQNNIRAVRAREVLGSHKAIDVDAVTEAIRYPLRWHHLALVLWCCPDGELDSEAVSNLQRFVRELGDALGAAANPLVIAADRISVWAWLPYRSERADLVAAVRKFVSGRRDAPDIAIGTLAAGVDGFRRSHRSAQRACSVALAHGLPTPGVVAADDPGLTTAALLGGSVEEARYWVSEVLGDLAGDNEHDARLRDTLRVFLGTGSSYKAAAVELNLHSNSVKYRVGRAIARRGRPIGADRLDVELALLVCHWYGPPVLRPEPHR</sequence>
<gene>
    <name evidence="5" type="ORF">AB0H72_05740</name>
</gene>
<dbReference type="PANTHER" id="PTHR33744:SF1">
    <property type="entry name" value="DNA-BINDING TRANSCRIPTIONAL ACTIVATOR ADER"/>
    <property type="match status" value="1"/>
</dbReference>
<dbReference type="EMBL" id="JBFAIH010000002">
    <property type="protein sequence ID" value="MEV0362187.1"/>
    <property type="molecule type" value="Genomic_DNA"/>
</dbReference>
<name>A0ABV3F399_9NOCA</name>
<dbReference type="InterPro" id="IPR025751">
    <property type="entry name" value="RsbRD_N_dom"/>
</dbReference>
<dbReference type="Pfam" id="PF14361">
    <property type="entry name" value="RsbRD_N"/>
    <property type="match status" value="1"/>
</dbReference>
<comment type="similarity">
    <text evidence="1">Belongs to the CdaR family.</text>
</comment>
<evidence type="ECO:0000256" key="1">
    <source>
        <dbReference type="ARBA" id="ARBA00006754"/>
    </source>
</evidence>
<feature type="domain" description="RsbT co-antagonist protein RsbRD N-terminal" evidence="3">
    <location>
        <begin position="27"/>
        <end position="169"/>
    </location>
</feature>
<reference evidence="5 6" key="1">
    <citation type="submission" date="2024-06" db="EMBL/GenBank/DDBJ databases">
        <title>The Natural Products Discovery Center: Release of the First 8490 Sequenced Strains for Exploring Actinobacteria Biosynthetic Diversity.</title>
        <authorList>
            <person name="Kalkreuter E."/>
            <person name="Kautsar S.A."/>
            <person name="Yang D."/>
            <person name="Bader C.D."/>
            <person name="Teijaro C.N."/>
            <person name="Fluegel L."/>
            <person name="Davis C.M."/>
            <person name="Simpson J.R."/>
            <person name="Lauterbach L."/>
            <person name="Steele A.D."/>
            <person name="Gui C."/>
            <person name="Meng S."/>
            <person name="Li G."/>
            <person name="Viehrig K."/>
            <person name="Ye F."/>
            <person name="Su P."/>
            <person name="Kiefer A.F."/>
            <person name="Nichols A."/>
            <person name="Cepeda A.J."/>
            <person name="Yan W."/>
            <person name="Fan B."/>
            <person name="Jiang Y."/>
            <person name="Adhikari A."/>
            <person name="Zheng C.-J."/>
            <person name="Schuster L."/>
            <person name="Cowan T.M."/>
            <person name="Smanski M.J."/>
            <person name="Chevrette M.G."/>
            <person name="De Carvalho L.P.S."/>
            <person name="Shen B."/>
        </authorList>
    </citation>
    <scope>NUCLEOTIDE SEQUENCE [LARGE SCALE GENOMIC DNA]</scope>
    <source>
        <strain evidence="5 6">NPDC050671</strain>
    </source>
</reference>
<accession>A0ABV3F399</accession>
<feature type="domain" description="CdaR GGDEF-like" evidence="4">
    <location>
        <begin position="184"/>
        <end position="304"/>
    </location>
</feature>
<dbReference type="RefSeq" id="WP_357974247.1">
    <property type="nucleotide sequence ID" value="NZ_JBFAIH010000002.1"/>
</dbReference>
<proteinExistence type="inferred from homology"/>
<dbReference type="InterPro" id="IPR025736">
    <property type="entry name" value="PucR_C-HTH_dom"/>
</dbReference>
<evidence type="ECO:0000259" key="3">
    <source>
        <dbReference type="Pfam" id="PF14361"/>
    </source>
</evidence>
<feature type="domain" description="PucR C-terminal helix-turn-helix" evidence="2">
    <location>
        <begin position="358"/>
        <end position="413"/>
    </location>
</feature>
<dbReference type="InterPro" id="IPR041522">
    <property type="entry name" value="CdaR_GGDEF"/>
</dbReference>
<dbReference type="Pfam" id="PF13556">
    <property type="entry name" value="HTH_30"/>
    <property type="match status" value="1"/>
</dbReference>
<dbReference type="Proteomes" id="UP001551658">
    <property type="component" value="Unassembled WGS sequence"/>
</dbReference>
<keyword evidence="6" id="KW-1185">Reference proteome</keyword>
<dbReference type="PANTHER" id="PTHR33744">
    <property type="entry name" value="CARBOHYDRATE DIACID REGULATOR"/>
    <property type="match status" value="1"/>
</dbReference>
<protein>
    <submittedName>
        <fullName evidence="5">Helix-turn-helix domain-containing protein</fullName>
    </submittedName>
</protein>
<evidence type="ECO:0000313" key="6">
    <source>
        <dbReference type="Proteomes" id="UP001551658"/>
    </source>
</evidence>
<dbReference type="InterPro" id="IPR042070">
    <property type="entry name" value="PucR_C-HTH_sf"/>
</dbReference>
<evidence type="ECO:0000259" key="2">
    <source>
        <dbReference type="Pfam" id="PF13556"/>
    </source>
</evidence>
<dbReference type="Pfam" id="PF17853">
    <property type="entry name" value="GGDEF_2"/>
    <property type="match status" value="1"/>
</dbReference>
<organism evidence="5 6">
    <name type="scientific">Nocardia fusca</name>
    <dbReference type="NCBI Taxonomy" id="941183"/>
    <lineage>
        <taxon>Bacteria</taxon>
        <taxon>Bacillati</taxon>
        <taxon>Actinomycetota</taxon>
        <taxon>Actinomycetes</taxon>
        <taxon>Mycobacteriales</taxon>
        <taxon>Nocardiaceae</taxon>
        <taxon>Nocardia</taxon>
    </lineage>
</organism>
<dbReference type="Gene3D" id="1.10.10.2840">
    <property type="entry name" value="PucR C-terminal helix-turn-helix domain"/>
    <property type="match status" value="1"/>
</dbReference>
<evidence type="ECO:0000259" key="4">
    <source>
        <dbReference type="Pfam" id="PF17853"/>
    </source>
</evidence>
<dbReference type="InterPro" id="IPR051448">
    <property type="entry name" value="CdaR-like_regulators"/>
</dbReference>
<comment type="caution">
    <text evidence="5">The sequence shown here is derived from an EMBL/GenBank/DDBJ whole genome shotgun (WGS) entry which is preliminary data.</text>
</comment>
<evidence type="ECO:0000313" key="5">
    <source>
        <dbReference type="EMBL" id="MEV0362187.1"/>
    </source>
</evidence>